<evidence type="ECO:0000256" key="10">
    <source>
        <dbReference type="ARBA" id="ARBA00022840"/>
    </source>
</evidence>
<feature type="domain" description="HPt" evidence="21">
    <location>
        <begin position="932"/>
        <end position="1031"/>
    </location>
</feature>
<dbReference type="SMART" id="SM00387">
    <property type="entry name" value="HATPase_c"/>
    <property type="match status" value="1"/>
</dbReference>
<protein>
    <recommendedName>
        <fullName evidence="3">histidine kinase</fullName>
        <ecNumber evidence="3">2.7.13.3</ecNumber>
    </recommendedName>
</protein>
<keyword evidence="4" id="KW-1003">Cell membrane</keyword>
<feature type="domain" description="Response regulatory" evidence="19">
    <location>
        <begin position="767"/>
        <end position="888"/>
    </location>
</feature>
<dbReference type="InterPro" id="IPR011006">
    <property type="entry name" value="CheY-like_superfamily"/>
</dbReference>
<evidence type="ECO:0000256" key="17">
    <source>
        <dbReference type="SAM" id="Phobius"/>
    </source>
</evidence>
<feature type="modified residue" description="Phosphohistidine" evidence="14">
    <location>
        <position position="978"/>
    </location>
</feature>
<dbReference type="PANTHER" id="PTHR43047:SF68">
    <property type="entry name" value="HISTIDINE KINASE 5"/>
    <property type="match status" value="1"/>
</dbReference>
<dbReference type="AlphaFoldDB" id="A8H7X3"/>
<feature type="transmembrane region" description="Helical" evidence="17">
    <location>
        <begin position="389"/>
        <end position="410"/>
    </location>
</feature>
<evidence type="ECO:0000259" key="21">
    <source>
        <dbReference type="PROSITE" id="PS50894"/>
    </source>
</evidence>
<proteinExistence type="predicted"/>
<feature type="coiled-coil region" evidence="16">
    <location>
        <begin position="455"/>
        <end position="500"/>
    </location>
</feature>
<evidence type="ECO:0000256" key="1">
    <source>
        <dbReference type="ARBA" id="ARBA00000085"/>
    </source>
</evidence>
<evidence type="ECO:0000256" key="7">
    <source>
        <dbReference type="ARBA" id="ARBA00022679"/>
    </source>
</evidence>
<dbReference type="SUPFAM" id="SSF55874">
    <property type="entry name" value="ATPase domain of HSP90 chaperone/DNA topoisomerase II/histidine kinase"/>
    <property type="match status" value="1"/>
</dbReference>
<comment type="catalytic activity">
    <reaction evidence="1">
        <text>ATP + protein L-histidine = ADP + protein N-phospho-L-histidine.</text>
        <dbReference type="EC" id="2.7.13.3"/>
    </reaction>
</comment>
<dbReference type="GO" id="GO:0009927">
    <property type="term" value="F:histidine phosphotransfer kinase activity"/>
    <property type="evidence" value="ECO:0007669"/>
    <property type="project" value="TreeGrafter"/>
</dbReference>
<keyword evidence="5" id="KW-0997">Cell inner membrane</keyword>
<dbReference type="CDD" id="cd17546">
    <property type="entry name" value="REC_hyHK_CKI1_RcsC-like"/>
    <property type="match status" value="1"/>
</dbReference>
<evidence type="ECO:0000256" key="2">
    <source>
        <dbReference type="ARBA" id="ARBA00004429"/>
    </source>
</evidence>
<dbReference type="Gene3D" id="3.30.565.10">
    <property type="entry name" value="Histidine kinase-like ATPase, C-terminal domain"/>
    <property type="match status" value="1"/>
</dbReference>
<evidence type="ECO:0000313" key="22">
    <source>
        <dbReference type="EMBL" id="ABV88660.1"/>
    </source>
</evidence>
<feature type="domain" description="Histidine kinase" evidence="18">
    <location>
        <begin position="528"/>
        <end position="748"/>
    </location>
</feature>
<dbReference type="InterPro" id="IPR005467">
    <property type="entry name" value="His_kinase_dom"/>
</dbReference>
<dbReference type="Gene3D" id="1.20.58.920">
    <property type="match status" value="1"/>
</dbReference>
<keyword evidence="8 17" id="KW-0812">Transmembrane</keyword>
<evidence type="ECO:0000256" key="13">
    <source>
        <dbReference type="ARBA" id="ARBA00023136"/>
    </source>
</evidence>
<evidence type="ECO:0000259" key="20">
    <source>
        <dbReference type="PROSITE" id="PS50885"/>
    </source>
</evidence>
<evidence type="ECO:0000259" key="18">
    <source>
        <dbReference type="PROSITE" id="PS50109"/>
    </source>
</evidence>
<dbReference type="Gene3D" id="1.10.287.130">
    <property type="match status" value="1"/>
</dbReference>
<evidence type="ECO:0000256" key="4">
    <source>
        <dbReference type="ARBA" id="ARBA00022475"/>
    </source>
</evidence>
<dbReference type="InterPro" id="IPR001789">
    <property type="entry name" value="Sig_transdc_resp-reg_receiver"/>
</dbReference>
<dbReference type="InterPro" id="IPR014302">
    <property type="entry name" value="Sig_transdc_His_kinase_TorS"/>
</dbReference>
<dbReference type="HOGENOM" id="CLU_000445_40_1_6"/>
<evidence type="ECO:0000313" key="23">
    <source>
        <dbReference type="Proteomes" id="UP000002608"/>
    </source>
</evidence>
<dbReference type="Gene3D" id="3.40.50.2300">
    <property type="match status" value="1"/>
</dbReference>
<dbReference type="SMART" id="SM00388">
    <property type="entry name" value="HisKA"/>
    <property type="match status" value="1"/>
</dbReference>
<dbReference type="InterPro" id="IPR036890">
    <property type="entry name" value="HATPase_C_sf"/>
</dbReference>
<dbReference type="SUPFAM" id="SSF52172">
    <property type="entry name" value="CheY-like"/>
    <property type="match status" value="1"/>
</dbReference>
<comment type="subcellular location">
    <subcellularLocation>
        <location evidence="2">Cell inner membrane</location>
        <topology evidence="2">Multi-pass membrane protein</topology>
    </subcellularLocation>
</comment>
<dbReference type="eggNOG" id="COG2205">
    <property type="taxonomic scope" value="Bacteria"/>
</dbReference>
<dbReference type="PROSITE" id="PS50110">
    <property type="entry name" value="RESPONSE_REGULATORY"/>
    <property type="match status" value="1"/>
</dbReference>
<keyword evidence="7" id="KW-0808">Transferase</keyword>
<keyword evidence="9 22" id="KW-0418">Kinase</keyword>
<feature type="modified residue" description="4-aspartylphosphate" evidence="15">
    <location>
        <position position="819"/>
    </location>
</feature>
<dbReference type="InterPro" id="IPR003660">
    <property type="entry name" value="HAMP_dom"/>
</dbReference>
<name>A8H7X3_SHEPA</name>
<gene>
    <name evidence="22" type="ordered locus">Spea_3345</name>
</gene>
<dbReference type="PROSITE" id="PS50894">
    <property type="entry name" value="HPT"/>
    <property type="match status" value="1"/>
</dbReference>
<keyword evidence="10" id="KW-0067">ATP-binding</keyword>
<dbReference type="InterPro" id="IPR008207">
    <property type="entry name" value="Sig_transdc_His_kin_Hpt_dom"/>
</dbReference>
<evidence type="ECO:0000256" key="5">
    <source>
        <dbReference type="ARBA" id="ARBA00022519"/>
    </source>
</evidence>
<evidence type="ECO:0000256" key="14">
    <source>
        <dbReference type="PROSITE-ProRule" id="PRU00110"/>
    </source>
</evidence>
<keyword evidence="23" id="KW-1185">Reference proteome</keyword>
<keyword evidence="16" id="KW-0175">Coiled coil</keyword>
<dbReference type="PRINTS" id="PR00344">
    <property type="entry name" value="BCTRLSENSOR"/>
</dbReference>
<dbReference type="SMART" id="SM00448">
    <property type="entry name" value="REC"/>
    <property type="match status" value="1"/>
</dbReference>
<keyword evidence="12" id="KW-0902">Two-component regulatory system</keyword>
<dbReference type="RefSeq" id="WP_012156559.1">
    <property type="nucleotide sequence ID" value="NC_009901.1"/>
</dbReference>
<dbReference type="InterPro" id="IPR004358">
    <property type="entry name" value="Sig_transdc_His_kin-like_C"/>
</dbReference>
<dbReference type="PIRSF" id="PIRSF036437">
    <property type="entry name" value="HK_TorS"/>
    <property type="match status" value="1"/>
</dbReference>
<keyword evidence="13 17" id="KW-0472">Membrane</keyword>
<dbReference type="Pfam" id="PF00072">
    <property type="entry name" value="Response_reg"/>
    <property type="match status" value="1"/>
</dbReference>
<accession>A8H7X3</accession>
<evidence type="ECO:0000256" key="8">
    <source>
        <dbReference type="ARBA" id="ARBA00022692"/>
    </source>
</evidence>
<dbReference type="PROSITE" id="PS50885">
    <property type="entry name" value="HAMP"/>
    <property type="match status" value="1"/>
</dbReference>
<dbReference type="Pfam" id="PF00512">
    <property type="entry name" value="HisKA"/>
    <property type="match status" value="1"/>
</dbReference>
<sequence>MFLPKSPLPKLSLSRKSLIGRLMLAFGLLALLLLLLVSLGSVSLRWVQEADKYLYNSALPASEAASQLALSSNALAENAGQLGQTQGEAQRQFVGRKLSIESASMLSAIKVLKALEVNFDLSLEQSASDIIADISELGKLVGQRIQVANSLQKQGKDLVDAASISTELLLAELAIVDSGILSKLSLAYPDVVGAEKTSELLDTLIEQDLDTQERLNRALKIVHNIALMGQMFQSPELESGIYPLVGDIGSRIAPAVGLIEASSVAVPRLQAELGQAHRESLEISHLDKSISDSQGRYLSNLTSLTHIIRDPERANTLARQFAVLQTLPSSLSLQKEYTKYHQAQELQLQTITDKLDVLNEVVANAMQLQRIKADNARSDYLKQLTWSKFGLWMTGLLMFLVIFVVVYKVIYKGIALKLDAATKALAQLSLGNTAVTIDTQGDDELAAMASAIKAFKQKTDHNQKLQAELRETAAELYEHKQALEAKVEARTLELAEANIQLDKEAKGHVIARDMAEQANQAKSLFLATMSHEIRTPLNGLLGTLTLLGHSNLPPAQQQMLALSQYSGTLLQTVLNDILDFSRLEQRKLANEPRAVDINELLDQVVAIMLAGAGLAGLTLRSNHVDLPKWIYIDGPKLRQVLLNLLGNAIKFTPQGEVELVVEVKQGLLQFKVQDTGVGIDPEAMKKLFKAYSNEPSKGRDRGTGLGLAISKQLVELMNSGTQTEHNGVWVTSEVGKGSCFGFSLPLVVCDRPDYELQQQVIHTQAKNLLVIEDNKINAMVAQGFLAHLGHSSVLAKSCEAARKAYTVQTAKQFDAIMLDIQLGDGSGIELLAELQEVNRQAGHQIEIAAFTAQLQADDMENYQEKGFNLVLMKPLDMQALSSWLGNAEPLQDFDNEVETALGAELDLSVKTTSPVKDSDSLVNVRADTALLDEVQLTQDLTYLGLETVNELARIYQQTSEVHFEGLLKVDADIGHILHALKGSSANMGLASLSERCKLLEKSAMSPSQYQQTEHDSLKELWQASQAALQAWIAEQPKT</sequence>
<dbReference type="InterPro" id="IPR038188">
    <property type="entry name" value="TorS_sensor_sf"/>
</dbReference>
<keyword evidence="10" id="KW-0547">Nucleotide-binding</keyword>
<dbReference type="InterPro" id="IPR003661">
    <property type="entry name" value="HisK_dim/P_dom"/>
</dbReference>
<dbReference type="EC" id="2.7.13.3" evidence="3"/>
<dbReference type="CDD" id="cd16922">
    <property type="entry name" value="HATPase_EvgS-ArcB-TorS-like"/>
    <property type="match status" value="1"/>
</dbReference>
<evidence type="ECO:0000259" key="19">
    <source>
        <dbReference type="PROSITE" id="PS50110"/>
    </source>
</evidence>
<dbReference type="Gene3D" id="1.20.120.160">
    <property type="entry name" value="HPT domain"/>
    <property type="match status" value="1"/>
</dbReference>
<dbReference type="Gene3D" id="6.10.340.10">
    <property type="match status" value="1"/>
</dbReference>
<dbReference type="OrthoDB" id="9810730at2"/>
<dbReference type="InterPro" id="IPR036097">
    <property type="entry name" value="HisK_dim/P_sf"/>
</dbReference>
<evidence type="ECO:0000256" key="3">
    <source>
        <dbReference type="ARBA" id="ARBA00012438"/>
    </source>
</evidence>
<dbReference type="PANTHER" id="PTHR43047">
    <property type="entry name" value="TWO-COMPONENT HISTIDINE PROTEIN KINASE"/>
    <property type="match status" value="1"/>
</dbReference>
<dbReference type="Pfam" id="PF21689">
    <property type="entry name" value="TorS_sensor_domain"/>
    <property type="match status" value="1"/>
</dbReference>
<evidence type="ECO:0000256" key="9">
    <source>
        <dbReference type="ARBA" id="ARBA00022777"/>
    </source>
</evidence>
<evidence type="ECO:0000256" key="16">
    <source>
        <dbReference type="SAM" id="Coils"/>
    </source>
</evidence>
<dbReference type="Proteomes" id="UP000002608">
    <property type="component" value="Chromosome"/>
</dbReference>
<dbReference type="InterPro" id="IPR036641">
    <property type="entry name" value="HPT_dom_sf"/>
</dbReference>
<dbReference type="InterPro" id="IPR003594">
    <property type="entry name" value="HATPase_dom"/>
</dbReference>
<dbReference type="STRING" id="398579.Spea_3345"/>
<organism evidence="22 23">
    <name type="scientific">Shewanella pealeana (strain ATCC 700345 / ANG-SQ1)</name>
    <dbReference type="NCBI Taxonomy" id="398579"/>
    <lineage>
        <taxon>Bacteria</taxon>
        <taxon>Pseudomonadati</taxon>
        <taxon>Pseudomonadota</taxon>
        <taxon>Gammaproteobacteria</taxon>
        <taxon>Alteromonadales</taxon>
        <taxon>Shewanellaceae</taxon>
        <taxon>Shewanella</taxon>
    </lineage>
</organism>
<dbReference type="Pfam" id="PF02518">
    <property type="entry name" value="HATPase_c"/>
    <property type="match status" value="1"/>
</dbReference>
<dbReference type="GO" id="GO:0000155">
    <property type="term" value="F:phosphorelay sensor kinase activity"/>
    <property type="evidence" value="ECO:0007669"/>
    <property type="project" value="InterPro"/>
</dbReference>
<reference evidence="22 23" key="1">
    <citation type="submission" date="2007-10" db="EMBL/GenBank/DDBJ databases">
        <title>Complete sequence of Shewanella pealeana ATCC 700345.</title>
        <authorList>
            <consortium name="US DOE Joint Genome Institute"/>
            <person name="Copeland A."/>
            <person name="Lucas S."/>
            <person name="Lapidus A."/>
            <person name="Barry K."/>
            <person name="Glavina del Rio T."/>
            <person name="Dalin E."/>
            <person name="Tice H."/>
            <person name="Pitluck S."/>
            <person name="Chertkov O."/>
            <person name="Brettin T."/>
            <person name="Bruce D."/>
            <person name="Detter J.C."/>
            <person name="Han C."/>
            <person name="Schmutz J."/>
            <person name="Larimer F."/>
            <person name="Land M."/>
            <person name="Hauser L."/>
            <person name="Kyrpides N."/>
            <person name="Kim E."/>
            <person name="Zhao J.-S.Z."/>
            <person name="Manno D."/>
            <person name="Hawari J."/>
            <person name="Richardson P."/>
        </authorList>
    </citation>
    <scope>NUCLEOTIDE SEQUENCE [LARGE SCALE GENOMIC DNA]</scope>
    <source>
        <strain evidence="23">ATCC 700345 / ANG-SQ1</strain>
    </source>
</reference>
<feature type="domain" description="HAMP" evidence="20">
    <location>
        <begin position="412"/>
        <end position="464"/>
    </location>
</feature>
<evidence type="ECO:0000256" key="11">
    <source>
        <dbReference type="ARBA" id="ARBA00022989"/>
    </source>
</evidence>
<keyword evidence="11 17" id="KW-1133">Transmembrane helix</keyword>
<dbReference type="SUPFAM" id="SSF47226">
    <property type="entry name" value="Histidine-containing phosphotransfer domain, HPT domain"/>
    <property type="match status" value="1"/>
</dbReference>
<dbReference type="Pfam" id="PF01627">
    <property type="entry name" value="Hpt"/>
    <property type="match status" value="1"/>
</dbReference>
<evidence type="ECO:0000256" key="12">
    <source>
        <dbReference type="ARBA" id="ARBA00023012"/>
    </source>
</evidence>
<dbReference type="PROSITE" id="PS50109">
    <property type="entry name" value="HIS_KIN"/>
    <property type="match status" value="1"/>
</dbReference>
<dbReference type="SUPFAM" id="SSF47384">
    <property type="entry name" value="Homodimeric domain of signal transducing histidine kinase"/>
    <property type="match status" value="1"/>
</dbReference>
<keyword evidence="6 15" id="KW-0597">Phosphoprotein</keyword>
<dbReference type="EMBL" id="CP000851">
    <property type="protein sequence ID" value="ABV88660.1"/>
    <property type="molecule type" value="Genomic_DNA"/>
</dbReference>
<dbReference type="KEGG" id="spl:Spea_3345"/>
<evidence type="ECO:0000256" key="15">
    <source>
        <dbReference type="PROSITE-ProRule" id="PRU00169"/>
    </source>
</evidence>
<dbReference type="GO" id="GO:0005886">
    <property type="term" value="C:plasma membrane"/>
    <property type="evidence" value="ECO:0007669"/>
    <property type="project" value="UniProtKB-SubCell"/>
</dbReference>
<evidence type="ECO:0000256" key="6">
    <source>
        <dbReference type="ARBA" id="ARBA00022553"/>
    </source>
</evidence>
<dbReference type="NCBIfam" id="TIGR02956">
    <property type="entry name" value="TMAO_torS"/>
    <property type="match status" value="1"/>
</dbReference>
<dbReference type="CDD" id="cd00082">
    <property type="entry name" value="HisKA"/>
    <property type="match status" value="1"/>
</dbReference>